<keyword evidence="15" id="KW-1185">Reference proteome</keyword>
<dbReference type="GO" id="GO:0005524">
    <property type="term" value="F:ATP binding"/>
    <property type="evidence" value="ECO:0007669"/>
    <property type="project" value="UniProtKB-KW"/>
</dbReference>
<dbReference type="PROSITE" id="PS00211">
    <property type="entry name" value="ABC_TRANSPORTER_1"/>
    <property type="match status" value="1"/>
</dbReference>
<feature type="transmembrane region" description="Helical" evidence="11">
    <location>
        <begin position="925"/>
        <end position="949"/>
    </location>
</feature>
<feature type="region of interest" description="Disordered" evidence="10">
    <location>
        <begin position="1733"/>
        <end position="1782"/>
    </location>
</feature>
<feature type="transmembrane region" description="Helical" evidence="11">
    <location>
        <begin position="852"/>
        <end position="871"/>
    </location>
</feature>
<feature type="transmembrane region" description="Helical" evidence="11">
    <location>
        <begin position="126"/>
        <end position="144"/>
    </location>
</feature>
<evidence type="ECO:0000259" key="13">
    <source>
        <dbReference type="PROSITE" id="PS50893"/>
    </source>
</evidence>
<dbReference type="InterPro" id="IPR027417">
    <property type="entry name" value="P-loop_NTPase"/>
</dbReference>
<feature type="region of interest" description="Disordered" evidence="10">
    <location>
        <begin position="1467"/>
        <end position="1491"/>
    </location>
</feature>
<feature type="transmembrane region" description="Helical" evidence="11">
    <location>
        <begin position="389"/>
        <end position="413"/>
    </location>
</feature>
<evidence type="ECO:0000256" key="3">
    <source>
        <dbReference type="ARBA" id="ARBA00022448"/>
    </source>
</evidence>
<reference evidence="14 15" key="1">
    <citation type="journal article" date="2011" name="Proc. Natl. Acad. Sci. U.S.A.">
        <title>Niche of harmful alga Aureococcus anophagefferens revealed through ecogenomics.</title>
        <authorList>
            <person name="Gobler C.J."/>
            <person name="Berry D.L."/>
            <person name="Dyhrman S.T."/>
            <person name="Wilhelm S.W."/>
            <person name="Salamov A."/>
            <person name="Lobanov A.V."/>
            <person name="Zhang Y."/>
            <person name="Collier J.L."/>
            <person name="Wurch L.L."/>
            <person name="Kustka A.B."/>
            <person name="Dill B.D."/>
            <person name="Shah M."/>
            <person name="VerBerkmoes N.C."/>
            <person name="Kuo A."/>
            <person name="Terry A."/>
            <person name="Pangilinan J."/>
            <person name="Lindquist E.A."/>
            <person name="Lucas S."/>
            <person name="Paulsen I.T."/>
            <person name="Hattenrath-Lehmann T.K."/>
            <person name="Talmage S.C."/>
            <person name="Walker E.A."/>
            <person name="Koch F."/>
            <person name="Burson A.M."/>
            <person name="Marcoval M.A."/>
            <person name="Tang Y.Z."/>
            <person name="Lecleir G.R."/>
            <person name="Coyne K.J."/>
            <person name="Berg G.M."/>
            <person name="Bertrand E.M."/>
            <person name="Saito M.A."/>
            <person name="Gladyshev V.N."/>
            <person name="Grigoriev I.V."/>
        </authorList>
    </citation>
    <scope>NUCLEOTIDE SEQUENCE [LARGE SCALE GENOMIC DNA]</scope>
    <source>
        <strain evidence="15">CCMP 1984</strain>
    </source>
</reference>
<feature type="transmembrane region" description="Helical" evidence="11">
    <location>
        <begin position="1499"/>
        <end position="1519"/>
    </location>
</feature>
<feature type="transmembrane region" description="Helical" evidence="11">
    <location>
        <begin position="961"/>
        <end position="985"/>
    </location>
</feature>
<dbReference type="InterPro" id="IPR017871">
    <property type="entry name" value="ABC_transporter-like_CS"/>
</dbReference>
<comment type="subcellular location">
    <subcellularLocation>
        <location evidence="1">Membrane</location>
        <topology evidence="1">Multi-pass membrane protein</topology>
    </subcellularLocation>
</comment>
<keyword evidence="4 11" id="KW-0812">Transmembrane</keyword>
<name>F0Y6H6_AURAN</name>
<dbReference type="EMBL" id="GL833126">
    <property type="protein sequence ID" value="EGB09200.1"/>
    <property type="molecule type" value="Genomic_DNA"/>
</dbReference>
<feature type="transmembrane region" description="Helical" evidence="11">
    <location>
        <begin position="236"/>
        <end position="258"/>
    </location>
</feature>
<feature type="compositionally biased region" description="Low complexity" evidence="10">
    <location>
        <begin position="1697"/>
        <end position="1706"/>
    </location>
</feature>
<dbReference type="PANTHER" id="PTHR19229:SF36">
    <property type="entry name" value="ATP-BINDING CASSETTE SUB-FAMILY A MEMBER 2"/>
    <property type="match status" value="1"/>
</dbReference>
<evidence type="ECO:0000256" key="5">
    <source>
        <dbReference type="ARBA" id="ARBA00022737"/>
    </source>
</evidence>
<dbReference type="GO" id="GO:0016020">
    <property type="term" value="C:membrane"/>
    <property type="evidence" value="ECO:0007669"/>
    <property type="project" value="UniProtKB-SubCell"/>
</dbReference>
<dbReference type="RefSeq" id="XP_009036309.1">
    <property type="nucleotide sequence ID" value="XM_009038061.1"/>
</dbReference>
<evidence type="ECO:0000256" key="9">
    <source>
        <dbReference type="ARBA" id="ARBA00023136"/>
    </source>
</evidence>
<evidence type="ECO:0000256" key="7">
    <source>
        <dbReference type="ARBA" id="ARBA00022840"/>
    </source>
</evidence>
<dbReference type="InterPro" id="IPR003593">
    <property type="entry name" value="AAA+_ATPase"/>
</dbReference>
<feature type="transmembrane region" description="Helical" evidence="11">
    <location>
        <begin position="156"/>
        <end position="179"/>
    </location>
</feature>
<evidence type="ECO:0000256" key="10">
    <source>
        <dbReference type="SAM" id="MobiDB-lite"/>
    </source>
</evidence>
<evidence type="ECO:0000313" key="14">
    <source>
        <dbReference type="EMBL" id="EGB09200.1"/>
    </source>
</evidence>
<dbReference type="FunFam" id="3.40.50.300:FF:000335">
    <property type="entry name" value="ATP binding cassette subfamily A member 5"/>
    <property type="match status" value="1"/>
</dbReference>
<dbReference type="SMART" id="SM00382">
    <property type="entry name" value="AAA"/>
    <property type="match status" value="2"/>
</dbReference>
<dbReference type="eggNOG" id="KOG0059">
    <property type="taxonomic scope" value="Eukaryota"/>
</dbReference>
<dbReference type="PROSITE" id="PS50893">
    <property type="entry name" value="ABC_TRANSPORTER_2"/>
    <property type="match status" value="2"/>
</dbReference>
<keyword evidence="8 11" id="KW-1133">Transmembrane helix</keyword>
<evidence type="ECO:0000256" key="2">
    <source>
        <dbReference type="ARBA" id="ARBA00008869"/>
    </source>
</evidence>
<keyword evidence="7" id="KW-0067">ATP-binding</keyword>
<evidence type="ECO:0000256" key="12">
    <source>
        <dbReference type="SAM" id="SignalP"/>
    </source>
</evidence>
<keyword evidence="3" id="KW-0813">Transport</keyword>
<keyword evidence="6" id="KW-0547">Nucleotide-binding</keyword>
<evidence type="ECO:0000256" key="4">
    <source>
        <dbReference type="ARBA" id="ARBA00022692"/>
    </source>
</evidence>
<evidence type="ECO:0000256" key="6">
    <source>
        <dbReference type="ARBA" id="ARBA00022741"/>
    </source>
</evidence>
<feature type="compositionally biased region" description="Basic and acidic residues" evidence="10">
    <location>
        <begin position="1660"/>
        <end position="1694"/>
    </location>
</feature>
<keyword evidence="5" id="KW-0677">Repeat</keyword>
<dbReference type="SUPFAM" id="SSF52540">
    <property type="entry name" value="P-loop containing nucleoside triphosphate hydrolases"/>
    <property type="match status" value="2"/>
</dbReference>
<evidence type="ECO:0000256" key="11">
    <source>
        <dbReference type="SAM" id="Phobius"/>
    </source>
</evidence>
<dbReference type="InterPro" id="IPR003439">
    <property type="entry name" value="ABC_transporter-like_ATP-bd"/>
</dbReference>
<dbReference type="InterPro" id="IPR026082">
    <property type="entry name" value="ABCA"/>
</dbReference>
<evidence type="ECO:0000256" key="1">
    <source>
        <dbReference type="ARBA" id="ARBA00004141"/>
    </source>
</evidence>
<keyword evidence="12" id="KW-0732">Signal</keyword>
<dbReference type="Pfam" id="PF00005">
    <property type="entry name" value="ABC_tran"/>
    <property type="match status" value="2"/>
</dbReference>
<gene>
    <name evidence="14" type="ORF">AURANDRAFT_71478</name>
</gene>
<comment type="similarity">
    <text evidence="2">Belongs to the ABC transporter superfamily. ABCA family.</text>
</comment>
<dbReference type="InParanoid" id="F0Y6H6"/>
<dbReference type="KEGG" id="aaf:AURANDRAFT_71478"/>
<dbReference type="Proteomes" id="UP000002729">
    <property type="component" value="Unassembled WGS sequence"/>
</dbReference>
<dbReference type="Pfam" id="PF12698">
    <property type="entry name" value="ABC2_membrane_3"/>
    <property type="match status" value="2"/>
</dbReference>
<dbReference type="InterPro" id="IPR013525">
    <property type="entry name" value="ABC2_TM"/>
</dbReference>
<organism evidence="15">
    <name type="scientific">Aureococcus anophagefferens</name>
    <name type="common">Harmful bloom alga</name>
    <dbReference type="NCBI Taxonomy" id="44056"/>
    <lineage>
        <taxon>Eukaryota</taxon>
        <taxon>Sar</taxon>
        <taxon>Stramenopiles</taxon>
        <taxon>Ochrophyta</taxon>
        <taxon>Pelagophyceae</taxon>
        <taxon>Pelagomonadales</taxon>
        <taxon>Pelagomonadaceae</taxon>
        <taxon>Aureococcus</taxon>
    </lineage>
</organism>
<feature type="transmembrane region" description="Helical" evidence="11">
    <location>
        <begin position="199"/>
        <end position="224"/>
    </location>
</feature>
<dbReference type="CDD" id="cd03263">
    <property type="entry name" value="ABC_subfamily_A"/>
    <property type="match status" value="2"/>
</dbReference>
<feature type="domain" description="ABC transporter" evidence="13">
    <location>
        <begin position="480"/>
        <end position="717"/>
    </location>
</feature>
<dbReference type="PANTHER" id="PTHR19229">
    <property type="entry name" value="ATP-BINDING CASSETTE TRANSPORTER SUBFAMILY A ABCA"/>
    <property type="match status" value="1"/>
</dbReference>
<sequence length="1782" mass="191165">MCLIHVLAVLKATGIVAHRCIFAERGALKDGHPIVARRSGAARRVDTSMSASGRHIAKSFSTRVSCGQRSWAAKHEPSVCLPASPAACVCVRASRRGTMASRRLAQLKVVCGKRWVVRKRSMGQNLQLFLLPATGFLLAFFFYLSFALPDRRSTGYLELVFCPCAVIMLLNLSTVDLVAEKSARLLETMKIMSLKTEVYFGAYAAEGAATGFALSLGLAVLAAATRLFNGGAFASVFGLLWCFCLATSALACLIASVFDTAQTAGQLALGVQAASIAFFFVFVGPDVKRYDVAPSAQRAWCLLPHVAFELGVNSFRGPPTTGEHPRPAPEKRLAGGCGRHEHVLWSVGCPELEADYGIPNNDDFNVSSVFPDWDSLTYKRFHKYTQYDGIPLGEICGMLLLDALLFSLLAWYLGQVLPSAYAAPKPWYFPVAPLFKKRAGAEAPAIEFAEATSPAAVAVDVGDGDDVVAEKVARGDAPTVRLAGLRKCFGAHVAVRSLTFDMYDGEIFSLLGHNGAGKSTSINVLTGVLPSDAAADDGGATIYGHDIRRGMDEARAVTGVCPQHDVLFELLTAREHLAFFARLKGAAADAAAAEADALLATFHLHERADHLGHELSGGMRRKLSTAVALCGGSKFALLDEPTAGMDALARRELWDQLAATKKGRTLLLTTHYMDEADVLGGATPHRIGIMTHGAIKCVGSSAFLKKYYGAGYRVVCERAPGGDAASLARFDALLASHLPGASRAATLARRKVAEPTFEATLPFGSEKKFGAFFDALDAKLGALDVTTYGLTITSLEEVFLKVGADESVAPSRPSDAARIGAGRAHAPSVAVQIAGLAKKRLHTASHEPIKTLALLLLPIGAVLAGFLMAKYKVVSKQDYLNDLVASAIAAAGFLLAPALIAENIVAERETKLRNVLSVMGCDLRAYWAGAFLGDLALLSPVLAAYYVVVPATGMHRWLADGAIFWFVPMALCQVVAYSYVVSFLFGSAKRCVAAVPGLQIVQILGPQLTTLVVYTVIRQFDDGFSMEKIQASQYWLITVFSPQGTTFMALDLVATTEPAPGGPRIWEVQLIFAAEVVLYVGLCLFLEARGTRPLAVTFPDFPPASDADADVAAEAAAVADDPAPAKGGPHTLVVKRLRMVFPRTRTNARETVAVHDASFRVRRGECFGLLGANGAGKSTTMNMVVRHLAPTNGDVFVDGVSAMTDFSGAAEALGVVAQSNTLWDRLTCADHLKLFARIRGVPGGEAGRLTEAALDELELRPHATKLAMRLSGGMKRKLCVAIAIVGDPQCVLLDEPSAGLDPVSRRNLWNVVRATMDARAVVLTSHLMEEVEALCDRVAIMVKGRLRCLGTIQHLKRSLGTNYEVELRVDPEAFASDPAGASAKLRSLAGDVFGGAAVEDGAPNAGVFTFECPQAAMRMGPVFDALERRGEEAALVGYAISQPSLEAVFIRTVLETSGGERRLARALSTQSSVEDGVDEPGTPKLPPPRPRMTGCTRPVHWSLACLCFPAWLVLSVLSSAGGTDRDGGQKAFGMLSVVALVVAIWASIGCCCPHRDQRENSCRANALFGKSLSERFAFHDTRRRKPRYPPQPTPSEMSLSCRAARRRDVRHFSTSLARQGSRENFGGAPVRSGSARELSARERYGAAVSARPSAATVLTMRDHSAREGAPPKRREEKPFWRVSDGRDARPDVRSRVRPTTPTSRRPGSAKPRAARVDGTPIPITRAFSTLLEAGKPRRRKKTRREAGMAWSYDYGWREKPRPAEPPARPSTAPAQVRPSTAP</sequence>
<dbReference type="GO" id="GO:0140359">
    <property type="term" value="F:ABC-type transporter activity"/>
    <property type="evidence" value="ECO:0007669"/>
    <property type="project" value="InterPro"/>
</dbReference>
<feature type="transmembrane region" description="Helical" evidence="11">
    <location>
        <begin position="264"/>
        <end position="283"/>
    </location>
</feature>
<evidence type="ECO:0000256" key="8">
    <source>
        <dbReference type="ARBA" id="ARBA00022989"/>
    </source>
</evidence>
<feature type="region of interest" description="Disordered" evidence="10">
    <location>
        <begin position="1660"/>
        <end position="1721"/>
    </location>
</feature>
<proteinExistence type="inferred from homology"/>
<dbReference type="Gene3D" id="3.40.50.300">
    <property type="entry name" value="P-loop containing nucleotide triphosphate hydrolases"/>
    <property type="match status" value="2"/>
</dbReference>
<dbReference type="FunFam" id="3.40.50.300:FF:002275">
    <property type="entry name" value="ATP-binding cassette, subfamily A (ABC1), member 16"/>
    <property type="match status" value="1"/>
</dbReference>
<feature type="domain" description="ABC transporter" evidence="13">
    <location>
        <begin position="1135"/>
        <end position="1368"/>
    </location>
</feature>
<feature type="transmembrane region" description="Helical" evidence="11">
    <location>
        <begin position="883"/>
        <end position="905"/>
    </location>
</feature>
<feature type="region of interest" description="Disordered" evidence="10">
    <location>
        <begin position="1615"/>
        <end position="1637"/>
    </location>
</feature>
<dbReference type="OrthoDB" id="10255969at2759"/>
<dbReference type="GeneID" id="20228240"/>
<feature type="signal peptide" evidence="12">
    <location>
        <begin position="1"/>
        <end position="17"/>
    </location>
</feature>
<protein>
    <recommendedName>
        <fullName evidence="13">ABC transporter domain-containing protein</fullName>
    </recommendedName>
</protein>
<evidence type="ECO:0000313" key="15">
    <source>
        <dbReference type="Proteomes" id="UP000002729"/>
    </source>
</evidence>
<keyword evidence="9 11" id="KW-0472">Membrane</keyword>
<feature type="transmembrane region" description="Helical" evidence="11">
    <location>
        <begin position="1531"/>
        <end position="1548"/>
    </location>
</feature>
<accession>F0Y6H6</accession>
<dbReference type="GO" id="GO:0016887">
    <property type="term" value="F:ATP hydrolysis activity"/>
    <property type="evidence" value="ECO:0007669"/>
    <property type="project" value="InterPro"/>
</dbReference>
<feature type="chain" id="PRO_5003264441" description="ABC transporter domain-containing protein" evidence="12">
    <location>
        <begin position="18"/>
        <end position="1782"/>
    </location>
</feature>
<feature type="region of interest" description="Disordered" evidence="10">
    <location>
        <begin position="1579"/>
        <end position="1600"/>
    </location>
</feature>